<protein>
    <submittedName>
        <fullName evidence="1">Uncharacterized protein</fullName>
    </submittedName>
</protein>
<dbReference type="EMBL" id="LNYY01000019">
    <property type="protein sequence ID" value="KTD67677.1"/>
    <property type="molecule type" value="Genomic_DNA"/>
</dbReference>
<evidence type="ECO:0000313" key="1">
    <source>
        <dbReference type="EMBL" id="KTD67677.1"/>
    </source>
</evidence>
<reference evidence="1 2" key="1">
    <citation type="submission" date="2015-11" db="EMBL/GenBank/DDBJ databases">
        <title>Genomic analysis of 38 Legionella species identifies large and diverse effector repertoires.</title>
        <authorList>
            <person name="Burstein D."/>
            <person name="Amaro F."/>
            <person name="Zusman T."/>
            <person name="Lifshitz Z."/>
            <person name="Cohen O."/>
            <person name="Gilbert J.A."/>
            <person name="Pupko T."/>
            <person name="Shuman H.A."/>
            <person name="Segal G."/>
        </authorList>
    </citation>
    <scope>NUCLEOTIDE SEQUENCE [LARGE SCALE GENOMIC DNA]</scope>
    <source>
        <strain evidence="1 2">IMVS3376</strain>
    </source>
</reference>
<gene>
    <name evidence="1" type="ORF">Lste_0835</name>
</gene>
<dbReference type="PATRIC" id="fig|947033.5.peg.889"/>
<proteinExistence type="predicted"/>
<organism evidence="1 2">
    <name type="scientific">Legionella steelei</name>
    <dbReference type="NCBI Taxonomy" id="947033"/>
    <lineage>
        <taxon>Bacteria</taxon>
        <taxon>Pseudomonadati</taxon>
        <taxon>Pseudomonadota</taxon>
        <taxon>Gammaproteobacteria</taxon>
        <taxon>Legionellales</taxon>
        <taxon>Legionellaceae</taxon>
        <taxon>Legionella</taxon>
    </lineage>
</organism>
<keyword evidence="2" id="KW-1185">Reference proteome</keyword>
<dbReference type="Proteomes" id="UP000054926">
    <property type="component" value="Unassembled WGS sequence"/>
</dbReference>
<name>A0A0W0ZEN1_9GAMM</name>
<evidence type="ECO:0000313" key="2">
    <source>
        <dbReference type="Proteomes" id="UP000054926"/>
    </source>
</evidence>
<dbReference type="AlphaFoldDB" id="A0A0W0ZEN1"/>
<sequence>MWDQELGINEIILEAEPGPGKSQLVYALLKAKGMEYITITPSNPKEVQAKLLDAFHRVFATPRPGYDNHKISIGLHFNYKSIKGVLKWIHQSF</sequence>
<dbReference type="STRING" id="947033.Lste_0835"/>
<accession>A0A0W0ZEN1</accession>
<dbReference type="RefSeq" id="WP_058509833.1">
    <property type="nucleotide sequence ID" value="NZ_LNYY01000019.1"/>
</dbReference>
<comment type="caution">
    <text evidence="1">The sequence shown here is derived from an EMBL/GenBank/DDBJ whole genome shotgun (WGS) entry which is preliminary data.</text>
</comment>